<proteinExistence type="predicted"/>
<dbReference type="AlphaFoldDB" id="A0A9N9YK55"/>
<comment type="caution">
    <text evidence="1">The sequence shown here is derived from an EMBL/GenBank/DDBJ whole genome shotgun (WGS) entry which is preliminary data.</text>
</comment>
<reference evidence="1" key="1">
    <citation type="submission" date="2021-10" db="EMBL/GenBank/DDBJ databases">
        <authorList>
            <person name="Piombo E."/>
        </authorList>
    </citation>
    <scope>NUCLEOTIDE SEQUENCE</scope>
</reference>
<accession>A0A9N9YK55</accession>
<evidence type="ECO:0000313" key="1">
    <source>
        <dbReference type="EMBL" id="CAH0021654.1"/>
    </source>
</evidence>
<dbReference type="OrthoDB" id="4500473at2759"/>
<dbReference type="Proteomes" id="UP000696573">
    <property type="component" value="Unassembled WGS sequence"/>
</dbReference>
<protein>
    <submittedName>
        <fullName evidence="1">Uncharacterized protein</fullName>
    </submittedName>
</protein>
<sequence>MLSRGCADDFRRWQHPKYIVAPHFDIVPPPDGPFALGKFVEDTKDYAIINENAPIPVPKSYSSVKTNIDTSVYSSRTYETETIAKVLDRSIGGNANLKGIRADSDVFHIQKLETIYFNPTKDYIQQCRALPNIDAYLKATHYQKPVYLITGLKVAWGATYSTSDGQHFDAGAGAAVTLGTEELNAEVKGEGRLAKAAELDFKANDPFNFVLGIRLLKFFHKRKHILSGEMVPCEETVTDGAVLLDASSGTDDQDDELVAEELDEQEAAMMVL</sequence>
<name>A0A9N9YK55_9HYPO</name>
<organism evidence="1 2">
    <name type="scientific">Clonostachys rhizophaga</name>
    <dbReference type="NCBI Taxonomy" id="160324"/>
    <lineage>
        <taxon>Eukaryota</taxon>
        <taxon>Fungi</taxon>
        <taxon>Dikarya</taxon>
        <taxon>Ascomycota</taxon>
        <taxon>Pezizomycotina</taxon>
        <taxon>Sordariomycetes</taxon>
        <taxon>Hypocreomycetidae</taxon>
        <taxon>Hypocreales</taxon>
        <taxon>Bionectriaceae</taxon>
        <taxon>Clonostachys</taxon>
    </lineage>
</organism>
<evidence type="ECO:0000313" key="2">
    <source>
        <dbReference type="Proteomes" id="UP000696573"/>
    </source>
</evidence>
<keyword evidence="2" id="KW-1185">Reference proteome</keyword>
<gene>
    <name evidence="1" type="ORF">CRHIZ90672A_00010333</name>
</gene>
<dbReference type="EMBL" id="CABFNQ020000659">
    <property type="protein sequence ID" value="CAH0021654.1"/>
    <property type="molecule type" value="Genomic_DNA"/>
</dbReference>